<evidence type="ECO:0000313" key="2">
    <source>
        <dbReference type="EMBL" id="MFD1788584.1"/>
    </source>
</evidence>
<proteinExistence type="predicted"/>
<gene>
    <name evidence="2" type="ORF">ACFSC3_13520</name>
</gene>
<dbReference type="EMBL" id="JBHUFC010000006">
    <property type="protein sequence ID" value="MFD1788584.1"/>
    <property type="molecule type" value="Genomic_DNA"/>
</dbReference>
<evidence type="ECO:0000313" key="3">
    <source>
        <dbReference type="Proteomes" id="UP001597283"/>
    </source>
</evidence>
<dbReference type="Pfam" id="PF07238">
    <property type="entry name" value="PilZ"/>
    <property type="match status" value="1"/>
</dbReference>
<protein>
    <submittedName>
        <fullName evidence="2">PilZ domain-containing protein</fullName>
    </submittedName>
</protein>
<comment type="caution">
    <text evidence="2">The sequence shown here is derived from an EMBL/GenBank/DDBJ whole genome shotgun (WGS) entry which is preliminary data.</text>
</comment>
<dbReference type="SUPFAM" id="SSF141371">
    <property type="entry name" value="PilZ domain-like"/>
    <property type="match status" value="1"/>
</dbReference>
<accession>A0ABW4NEW6</accession>
<sequence>MRTPNEPVLFNAEFESANGSEQRRSTRAPVALEADIGRGGLDRTLCKVTDLSMHGARLQIYSQLRKGSMIWLTLPIVGPIVAIVRWSDDFEAGCKFEQRIAPRLFKRLVKDQPPQIWRTGWDSNPR</sequence>
<organism evidence="2 3">
    <name type="scientific">Sphingomonas floccifaciens</name>
    <dbReference type="NCBI Taxonomy" id="1844115"/>
    <lineage>
        <taxon>Bacteria</taxon>
        <taxon>Pseudomonadati</taxon>
        <taxon>Pseudomonadota</taxon>
        <taxon>Alphaproteobacteria</taxon>
        <taxon>Sphingomonadales</taxon>
        <taxon>Sphingomonadaceae</taxon>
        <taxon>Sphingomonas</taxon>
    </lineage>
</organism>
<dbReference type="RefSeq" id="WP_380940978.1">
    <property type="nucleotide sequence ID" value="NZ_JBHUFC010000006.1"/>
</dbReference>
<reference evidence="3" key="1">
    <citation type="journal article" date="2019" name="Int. J. Syst. Evol. Microbiol.">
        <title>The Global Catalogue of Microorganisms (GCM) 10K type strain sequencing project: providing services to taxonomists for standard genome sequencing and annotation.</title>
        <authorList>
            <consortium name="The Broad Institute Genomics Platform"/>
            <consortium name="The Broad Institute Genome Sequencing Center for Infectious Disease"/>
            <person name="Wu L."/>
            <person name="Ma J."/>
        </authorList>
    </citation>
    <scope>NUCLEOTIDE SEQUENCE [LARGE SCALE GENOMIC DNA]</scope>
    <source>
        <strain evidence="3">Q85</strain>
    </source>
</reference>
<evidence type="ECO:0000259" key="1">
    <source>
        <dbReference type="Pfam" id="PF07238"/>
    </source>
</evidence>
<name>A0ABW4NEW6_9SPHN</name>
<dbReference type="InterPro" id="IPR009875">
    <property type="entry name" value="PilZ_domain"/>
</dbReference>
<dbReference type="Gene3D" id="2.40.10.220">
    <property type="entry name" value="predicted glycosyltransferase like domains"/>
    <property type="match status" value="1"/>
</dbReference>
<dbReference type="Proteomes" id="UP001597283">
    <property type="component" value="Unassembled WGS sequence"/>
</dbReference>
<feature type="domain" description="PilZ" evidence="1">
    <location>
        <begin position="21"/>
        <end position="108"/>
    </location>
</feature>
<keyword evidence="3" id="KW-1185">Reference proteome</keyword>